<dbReference type="Proteomes" id="UP000269945">
    <property type="component" value="Unassembled WGS sequence"/>
</dbReference>
<sequence>MVQDNQLSREASCFNGWVIFAVTSHIATTNMFDRYVLDIEAFLVPRKSLTQSIMVHSYRLNFSFNIDWSKGDHHVGLKNTSLHSAHKFYRCPGEADARACQLDELVTECNPELQAGWFQGHSHLYG</sequence>
<keyword evidence="2" id="KW-1185">Reference proteome</keyword>
<evidence type="ECO:0000313" key="2">
    <source>
        <dbReference type="Proteomes" id="UP000269945"/>
    </source>
</evidence>
<accession>A0A9X9LPJ4</accession>
<comment type="caution">
    <text evidence="1">The sequence shown here is derived from an EMBL/GenBank/DDBJ whole genome shotgun (WGS) entry which is preliminary data.</text>
</comment>
<dbReference type="AlphaFoldDB" id="A0A9X9LPJ4"/>
<evidence type="ECO:0000313" key="1">
    <source>
        <dbReference type="EMBL" id="VCW78294.1"/>
    </source>
</evidence>
<name>A0A9X9LPJ4_GULGU</name>
<gene>
    <name evidence="1" type="ORF">BN2614_LOCUS5</name>
</gene>
<organism evidence="1 2">
    <name type="scientific">Gulo gulo</name>
    <name type="common">Wolverine</name>
    <name type="synonym">Gluton</name>
    <dbReference type="NCBI Taxonomy" id="48420"/>
    <lineage>
        <taxon>Eukaryota</taxon>
        <taxon>Metazoa</taxon>
        <taxon>Chordata</taxon>
        <taxon>Craniata</taxon>
        <taxon>Vertebrata</taxon>
        <taxon>Euteleostomi</taxon>
        <taxon>Mammalia</taxon>
        <taxon>Eutheria</taxon>
        <taxon>Laurasiatheria</taxon>
        <taxon>Carnivora</taxon>
        <taxon>Caniformia</taxon>
        <taxon>Musteloidea</taxon>
        <taxon>Mustelidae</taxon>
        <taxon>Guloninae</taxon>
        <taxon>Gulo</taxon>
    </lineage>
</organism>
<protein>
    <submittedName>
        <fullName evidence="1">Uncharacterized protein</fullName>
    </submittedName>
</protein>
<reference evidence="1 2" key="1">
    <citation type="submission" date="2018-10" db="EMBL/GenBank/DDBJ databases">
        <authorList>
            <person name="Ekblom R."/>
            <person name="Jareborg N."/>
        </authorList>
    </citation>
    <scope>NUCLEOTIDE SEQUENCE [LARGE SCALE GENOMIC DNA]</scope>
    <source>
        <tissue evidence="1">Muscle</tissue>
    </source>
</reference>
<proteinExistence type="predicted"/>
<dbReference type="EMBL" id="CYRY02010143">
    <property type="protein sequence ID" value="VCW78294.1"/>
    <property type="molecule type" value="Genomic_DNA"/>
</dbReference>